<feature type="transmembrane region" description="Helical" evidence="4">
    <location>
        <begin position="279"/>
        <end position="299"/>
    </location>
</feature>
<keyword evidence="7" id="KW-1185">Reference proteome</keyword>
<dbReference type="InterPro" id="IPR011701">
    <property type="entry name" value="MFS"/>
</dbReference>
<feature type="transmembrane region" description="Helical" evidence="4">
    <location>
        <begin position="164"/>
        <end position="184"/>
    </location>
</feature>
<evidence type="ECO:0000256" key="4">
    <source>
        <dbReference type="SAM" id="Phobius"/>
    </source>
</evidence>
<dbReference type="InterPro" id="IPR052952">
    <property type="entry name" value="MFS-Transporter"/>
</dbReference>
<evidence type="ECO:0000313" key="7">
    <source>
        <dbReference type="Proteomes" id="UP000235994"/>
    </source>
</evidence>
<gene>
    <name evidence="6" type="ORF">C1I89_23340</name>
</gene>
<dbReference type="Proteomes" id="UP000235994">
    <property type="component" value="Unassembled WGS sequence"/>
</dbReference>
<name>A0A2N8KE69_9BURK</name>
<feature type="transmembrane region" description="Helical" evidence="4">
    <location>
        <begin position="139"/>
        <end position="158"/>
    </location>
</feature>
<accession>A0A2N8KE69</accession>
<dbReference type="InterPro" id="IPR036259">
    <property type="entry name" value="MFS_trans_sf"/>
</dbReference>
<dbReference type="SUPFAM" id="SSF103473">
    <property type="entry name" value="MFS general substrate transporter"/>
    <property type="match status" value="1"/>
</dbReference>
<feature type="transmembrane region" description="Helical" evidence="4">
    <location>
        <begin position="370"/>
        <end position="389"/>
    </location>
</feature>
<dbReference type="Gene3D" id="1.20.1250.20">
    <property type="entry name" value="MFS general substrate transporter like domains"/>
    <property type="match status" value="2"/>
</dbReference>
<feature type="domain" description="Major facilitator superfamily (MFS) profile" evidence="5">
    <location>
        <begin position="1"/>
        <end position="395"/>
    </location>
</feature>
<keyword evidence="1 4" id="KW-0812">Transmembrane</keyword>
<dbReference type="EMBL" id="POQS01000006">
    <property type="protein sequence ID" value="PND31746.1"/>
    <property type="molecule type" value="Genomic_DNA"/>
</dbReference>
<feature type="transmembrane region" description="Helical" evidence="4">
    <location>
        <begin position="218"/>
        <end position="239"/>
    </location>
</feature>
<feature type="transmembrane region" description="Helical" evidence="4">
    <location>
        <begin position="338"/>
        <end position="364"/>
    </location>
</feature>
<evidence type="ECO:0000256" key="1">
    <source>
        <dbReference type="ARBA" id="ARBA00022692"/>
    </source>
</evidence>
<feature type="transmembrane region" description="Helical" evidence="4">
    <location>
        <begin position="245"/>
        <end position="267"/>
    </location>
</feature>
<dbReference type="PANTHER" id="PTHR23527">
    <property type="entry name" value="BLL3282 PROTEIN"/>
    <property type="match status" value="1"/>
</dbReference>
<dbReference type="AlphaFoldDB" id="A0A2N8KE69"/>
<dbReference type="RefSeq" id="WP_102774828.1">
    <property type="nucleotide sequence ID" value="NZ_POQS01000006.1"/>
</dbReference>
<reference evidence="6 7" key="1">
    <citation type="submission" date="2018-01" db="EMBL/GenBank/DDBJ databases">
        <title>The draft genome of an aniline degradation strain ANB-1.</title>
        <authorList>
            <person name="Zhang L."/>
            <person name="Jiang J."/>
        </authorList>
    </citation>
    <scope>NUCLEOTIDE SEQUENCE [LARGE SCALE GENOMIC DNA]</scope>
    <source>
        <strain evidence="6 7">ANB-1</strain>
    </source>
</reference>
<dbReference type="Pfam" id="PF07690">
    <property type="entry name" value="MFS_1"/>
    <property type="match status" value="1"/>
</dbReference>
<dbReference type="GO" id="GO:0022857">
    <property type="term" value="F:transmembrane transporter activity"/>
    <property type="evidence" value="ECO:0007669"/>
    <property type="project" value="InterPro"/>
</dbReference>
<feature type="transmembrane region" description="Helical" evidence="4">
    <location>
        <begin position="305"/>
        <end position="326"/>
    </location>
</feature>
<organism evidence="6 7">
    <name type="scientific">Achromobacter pulmonis</name>
    <dbReference type="NCBI Taxonomy" id="1389932"/>
    <lineage>
        <taxon>Bacteria</taxon>
        <taxon>Pseudomonadati</taxon>
        <taxon>Pseudomonadota</taxon>
        <taxon>Betaproteobacteria</taxon>
        <taxon>Burkholderiales</taxon>
        <taxon>Alcaligenaceae</taxon>
        <taxon>Achromobacter</taxon>
    </lineage>
</organism>
<protein>
    <submittedName>
        <fullName evidence="6">MFS transporter</fullName>
    </submittedName>
</protein>
<sequence>MRSSGPRRRQAAILVCTLAIQAVGTAATLAFAVLAPLIPGARTAEVGLFLALVYGGAMVGSALSSALIGRLGAVRVSQAALLLQGAGLALLTADAGLAQTGAALLCGLGYGTITPASSHILARTTAPQRMYTVFSLKQTGVPLGGMLGGAMLPVLAAWSSWRTALLLLAGLALAVALASGWLRAQLDEPAAPRTAGMGQWRQPVVEVWRNAQLRAMAAVSLLFSACQLSVSGYLMVFLLRELQMGAARAALIYAVSQAAGVLGRIVWGRIADRTRAPRGVMMLIGVLMALAALGLALLPAHPDPVVLAVLAAVLGATAIGWNGVFLGELARLAPAGKVASVTGGAMFFTYIGVVLGPPAFGYLAEHASLGAAYGALAALPLIALLLLGLRGRGPVARAG</sequence>
<keyword evidence="2 4" id="KW-1133">Transmembrane helix</keyword>
<proteinExistence type="predicted"/>
<dbReference type="PROSITE" id="PS50850">
    <property type="entry name" value="MFS"/>
    <property type="match status" value="1"/>
</dbReference>
<evidence type="ECO:0000256" key="2">
    <source>
        <dbReference type="ARBA" id="ARBA00022989"/>
    </source>
</evidence>
<dbReference type="InterPro" id="IPR020846">
    <property type="entry name" value="MFS_dom"/>
</dbReference>
<evidence type="ECO:0000259" key="5">
    <source>
        <dbReference type="PROSITE" id="PS50850"/>
    </source>
</evidence>
<evidence type="ECO:0000256" key="3">
    <source>
        <dbReference type="ARBA" id="ARBA00023136"/>
    </source>
</evidence>
<dbReference type="PANTHER" id="PTHR23527:SF1">
    <property type="entry name" value="BLL3282 PROTEIN"/>
    <property type="match status" value="1"/>
</dbReference>
<feature type="transmembrane region" description="Helical" evidence="4">
    <location>
        <begin position="48"/>
        <end position="68"/>
    </location>
</feature>
<keyword evidence="3 4" id="KW-0472">Membrane</keyword>
<comment type="caution">
    <text evidence="6">The sequence shown here is derived from an EMBL/GenBank/DDBJ whole genome shotgun (WGS) entry which is preliminary data.</text>
</comment>
<evidence type="ECO:0000313" key="6">
    <source>
        <dbReference type="EMBL" id="PND31746.1"/>
    </source>
</evidence>